<feature type="transmembrane region" description="Helical" evidence="1">
    <location>
        <begin position="28"/>
        <end position="53"/>
    </location>
</feature>
<reference evidence="3 4" key="2">
    <citation type="submission" date="2023-11" db="UniProtKB">
        <authorList>
            <consortium name="WormBaseParasite"/>
        </authorList>
    </citation>
    <scope>IDENTIFICATION</scope>
</reference>
<feature type="transmembrane region" description="Helical" evidence="1">
    <location>
        <begin position="65"/>
        <end position="83"/>
    </location>
</feature>
<name>A0AA85JCT4_TRIRE</name>
<dbReference type="WBParaSite" id="TREG1_59760.2">
    <property type="protein sequence ID" value="TREG1_59760.2"/>
    <property type="gene ID" value="TREG1_59760"/>
</dbReference>
<keyword evidence="1" id="KW-0812">Transmembrane</keyword>
<reference evidence="2" key="1">
    <citation type="submission" date="2022-06" db="EMBL/GenBank/DDBJ databases">
        <authorList>
            <person name="Berger JAMES D."/>
            <person name="Berger JAMES D."/>
        </authorList>
    </citation>
    <scope>NUCLEOTIDE SEQUENCE [LARGE SCALE GENOMIC DNA]</scope>
</reference>
<evidence type="ECO:0000256" key="1">
    <source>
        <dbReference type="SAM" id="Phobius"/>
    </source>
</evidence>
<dbReference type="Proteomes" id="UP000050795">
    <property type="component" value="Unassembled WGS sequence"/>
</dbReference>
<evidence type="ECO:0000313" key="4">
    <source>
        <dbReference type="WBParaSite" id="TREG1_59760.2"/>
    </source>
</evidence>
<protein>
    <submittedName>
        <fullName evidence="3 4">Uncharacterized protein</fullName>
    </submittedName>
</protein>
<evidence type="ECO:0000313" key="2">
    <source>
        <dbReference type="Proteomes" id="UP000050795"/>
    </source>
</evidence>
<feature type="transmembrane region" description="Helical" evidence="1">
    <location>
        <begin position="179"/>
        <end position="204"/>
    </location>
</feature>
<evidence type="ECO:0000313" key="3">
    <source>
        <dbReference type="WBParaSite" id="TREG1_142820.2"/>
    </source>
</evidence>
<feature type="transmembrane region" description="Helical" evidence="1">
    <location>
        <begin position="120"/>
        <end position="141"/>
    </location>
</feature>
<accession>A0AA85JCT4</accession>
<sequence>MMGSSKEEDSVNSNNGIKVPFQKSRRQFVWEIFFIVMFQISFVWEISAVVLLIPKLKQWMIESRWFPWLSGCLGTIIQLQILLRPQVQFVYPFNYIILTTSTIIISFVAALPLINMETWMMPVTWMITMVITVIAMTSSAFQRFDMLKSLRKLVFTTFLVQIFYCVIFFPFIHFQQIDILIILSGFGMVSTIIWEMACVVQAVLGDRSFTFQDNQYILCASIITMLIIWLQLIVSTAAAIILVLINSMDNVKSVAPSVTSIHTHL</sequence>
<dbReference type="WBParaSite" id="TREG1_142820.2">
    <property type="protein sequence ID" value="TREG1_142820.2"/>
    <property type="gene ID" value="TREG1_142820"/>
</dbReference>
<keyword evidence="1" id="KW-1133">Transmembrane helix</keyword>
<feature type="transmembrane region" description="Helical" evidence="1">
    <location>
        <begin position="153"/>
        <end position="173"/>
    </location>
</feature>
<dbReference type="AlphaFoldDB" id="A0AA85JCT4"/>
<feature type="transmembrane region" description="Helical" evidence="1">
    <location>
        <begin position="216"/>
        <end position="245"/>
    </location>
</feature>
<proteinExistence type="predicted"/>
<organism evidence="2 3">
    <name type="scientific">Trichobilharzia regenti</name>
    <name type="common">Nasal bird schistosome</name>
    <dbReference type="NCBI Taxonomy" id="157069"/>
    <lineage>
        <taxon>Eukaryota</taxon>
        <taxon>Metazoa</taxon>
        <taxon>Spiralia</taxon>
        <taxon>Lophotrochozoa</taxon>
        <taxon>Platyhelminthes</taxon>
        <taxon>Trematoda</taxon>
        <taxon>Digenea</taxon>
        <taxon>Strigeidida</taxon>
        <taxon>Schistosomatoidea</taxon>
        <taxon>Schistosomatidae</taxon>
        <taxon>Trichobilharzia</taxon>
    </lineage>
</organism>
<keyword evidence="2" id="KW-1185">Reference proteome</keyword>
<feature type="transmembrane region" description="Helical" evidence="1">
    <location>
        <begin position="95"/>
        <end position="114"/>
    </location>
</feature>
<keyword evidence="1" id="KW-0472">Membrane</keyword>